<evidence type="ECO:0000256" key="1">
    <source>
        <dbReference type="ARBA" id="ARBA00022763"/>
    </source>
</evidence>
<dbReference type="Pfam" id="PF20114">
    <property type="entry name" value="DUF6504"/>
    <property type="match status" value="1"/>
</dbReference>
<evidence type="ECO:0000259" key="3">
    <source>
        <dbReference type="Pfam" id="PF00817"/>
    </source>
</evidence>
<feature type="compositionally biased region" description="Basic and acidic residues" evidence="2">
    <location>
        <begin position="98"/>
        <end position="108"/>
    </location>
</feature>
<sequence>MIRVASLYLPQLPIERLRRLERPAKPPDAPPVPAQSRFAAPIDDDPGACSVPRGGGWRPGARWALADHGAASWPREGARPDKPSQAEIDALPAHQRPTMREMGRRSEAADNPFKAIPPDEGATGYAVAAPLPLVAAWTRPTILIERVGQRDIVTAACPVAQELGLRPGMAAAHARALVVDLDVRDAEPDHDRALLDRLALHAVGHWTPTASVAGPDGLWLDLTGTTHLFGGEARFCRRLLRFLHRLGFTASIAIAGSPGTAHALARYGGEPVTVLPPGREIEAIADLPLAALRLTPEALSSAARFGLESVADLYPIARGPLARRLGMTTVTRLDQARGLVAEPIVPVVPFEEPRVERRLLEPISTAEAITQVIGDLIDDMVGVLQARGLGLRAAVLICLRVDGVEQRIGLGTAKATRDAQHLKRMFAMRVERIEPDLGIEAMALTAPRVEDLMPVSLGTGLAESSTPDLAPLVDQLAGRAGDAALFRIGAQESDVPERAIVRADALACPSGWPKWKRPARLLRRPELLSNVVALLPDHPPRRFVWRGQSYRVVAGDGPERIHGEWWRSEREMWAVRDYFRVEAEGGERFWLFRRGDGVEGSTGDHSWYMHGLFG</sequence>
<dbReference type="CDD" id="cd03468">
    <property type="entry name" value="PolY_like"/>
    <property type="match status" value="1"/>
</dbReference>
<accession>A0A1E1F7Z4</accession>
<keyword evidence="6" id="KW-1185">Reference proteome</keyword>
<evidence type="ECO:0000259" key="4">
    <source>
        <dbReference type="Pfam" id="PF20114"/>
    </source>
</evidence>
<organism evidence="5 6">
    <name type="scientific">Sphingobium cloacae</name>
    <dbReference type="NCBI Taxonomy" id="120107"/>
    <lineage>
        <taxon>Bacteria</taxon>
        <taxon>Pseudomonadati</taxon>
        <taxon>Pseudomonadota</taxon>
        <taxon>Alphaproteobacteria</taxon>
        <taxon>Sphingomonadales</taxon>
        <taxon>Sphingomonadaceae</taxon>
        <taxon>Sphingobium</taxon>
    </lineage>
</organism>
<keyword evidence="5" id="KW-0614">Plasmid</keyword>
<feature type="domain" description="DUF6504" evidence="4">
    <location>
        <begin position="538"/>
        <end position="609"/>
    </location>
</feature>
<dbReference type="EMBL" id="AP017656">
    <property type="protein sequence ID" value="BAV66620.1"/>
    <property type="molecule type" value="Genomic_DNA"/>
</dbReference>
<dbReference type="Pfam" id="PF00817">
    <property type="entry name" value="IMS"/>
    <property type="match status" value="1"/>
</dbReference>
<reference evidence="5 6" key="1">
    <citation type="submission" date="2016-10" db="EMBL/GenBank/DDBJ databases">
        <title>Complete Genome Sequence of the Nonylphenol-Degrading Bacterium Sphingobium cloacae JCM 10874T.</title>
        <authorList>
            <person name="Ootsuka M."/>
            <person name="Nishizawa T."/>
            <person name="Ohta H."/>
        </authorList>
    </citation>
    <scope>NUCLEOTIDE SEQUENCE [LARGE SCALE GENOMIC DNA]</scope>
    <source>
        <strain evidence="5 6">JCM 10874</strain>
        <plasmid evidence="6">psclo_2 dna</plasmid>
    </source>
</reference>
<dbReference type="GO" id="GO:0006281">
    <property type="term" value="P:DNA repair"/>
    <property type="evidence" value="ECO:0007669"/>
    <property type="project" value="InterPro"/>
</dbReference>
<dbReference type="RefSeq" id="WP_082731333.1">
    <property type="nucleotide sequence ID" value="NZ_AP017656.1"/>
</dbReference>
<name>A0A1E1F7Z4_9SPHN</name>
<feature type="region of interest" description="Disordered" evidence="2">
    <location>
        <begin position="21"/>
        <end position="46"/>
    </location>
</feature>
<dbReference type="PANTHER" id="PTHR35369:SF2">
    <property type="entry name" value="BLR3025 PROTEIN"/>
    <property type="match status" value="1"/>
</dbReference>
<keyword evidence="1" id="KW-0227">DNA damage</keyword>
<evidence type="ECO:0000313" key="6">
    <source>
        <dbReference type="Proteomes" id="UP000218272"/>
    </source>
</evidence>
<dbReference type="AlphaFoldDB" id="A0A1E1F7Z4"/>
<feature type="region of interest" description="Disordered" evidence="2">
    <location>
        <begin position="69"/>
        <end position="111"/>
    </location>
</feature>
<gene>
    <name evidence="5" type="ORF">SCLO_2002870</name>
</gene>
<evidence type="ECO:0000256" key="2">
    <source>
        <dbReference type="SAM" id="MobiDB-lite"/>
    </source>
</evidence>
<geneLocation type="plasmid" evidence="6">
    <name>psclo_2 dna</name>
</geneLocation>
<proteinExistence type="predicted"/>
<dbReference type="InterPro" id="IPR050356">
    <property type="entry name" value="SulA_CellDiv_inhibitor"/>
</dbReference>
<dbReference type="InterPro" id="IPR001126">
    <property type="entry name" value="UmuC"/>
</dbReference>
<dbReference type="InterPro" id="IPR045443">
    <property type="entry name" value="DUF6504"/>
</dbReference>
<dbReference type="Proteomes" id="UP000218272">
    <property type="component" value="Plasmid pSCLO_2"/>
</dbReference>
<feature type="domain" description="UmuC" evidence="3">
    <location>
        <begin position="140"/>
        <end position="262"/>
    </location>
</feature>
<dbReference type="PANTHER" id="PTHR35369">
    <property type="entry name" value="BLR3025 PROTEIN-RELATED"/>
    <property type="match status" value="1"/>
</dbReference>
<dbReference type="InterPro" id="IPR043502">
    <property type="entry name" value="DNA/RNA_pol_sf"/>
</dbReference>
<evidence type="ECO:0000313" key="5">
    <source>
        <dbReference type="EMBL" id="BAV66620.1"/>
    </source>
</evidence>
<protein>
    <submittedName>
        <fullName evidence="5">Protein ImuB</fullName>
    </submittedName>
</protein>
<dbReference type="OrthoDB" id="9788640at2"/>
<dbReference type="SUPFAM" id="SSF56672">
    <property type="entry name" value="DNA/RNA polymerases"/>
    <property type="match status" value="1"/>
</dbReference>
<dbReference type="KEGG" id="sclo:SCLO_2002870"/>